<dbReference type="OrthoDB" id="19501at2759"/>
<keyword evidence="6" id="KW-1133">Transmembrane helix</keyword>
<dbReference type="PANTHER" id="PTHR21328">
    <property type="entry name" value="POLY ADP-RIBOSE POLYMERASE FAMILY, MEMBER PARP"/>
    <property type="match status" value="1"/>
</dbReference>
<dbReference type="KEGG" id="dpp:DICPUDRAFT_100176"/>
<sequence>MNNLNIDIKSNRYNNKNKGIDEIIDILALEFQQKPLECDFFISLFYTSLFHRKNYILCNPFPPSYIDPSKPLNTQKNFDALKIAFSQLPDVHKLSSRDILEKLSPQLIQALYFILKPADGINVSFMDYRKFEKKNGFLKDSPDHLKTSHKPSFVFKIKYKSNPDINSNNGVSPFNNINFNSLNFNNLNEVLNNNVNSFINNSNNSNNSNNNNKIINESHSKKNKKFKELSKEYGTMLGYHGSANENWYNIIKGRGFSHQFVSEECIFGKGFYFSSDSKVSTSFIKWGGANKSPSNEYWWPNSMWSKKKIGFLSACTLINNQSTFRGIEVKATNHKSSPHIYSDQDRSLPPYYILANNSEDIRVKYMLLFSEDTVKPKSNNNSNASSVNSQSSSSSNSIKNNNHTNNNDSTKTQFNNNTDSQTTTTPTNQTKASVNLVLIFIIIVLALALLINSFKTFSNKRNPISHKDIN</sequence>
<proteinExistence type="predicted"/>
<feature type="region of interest" description="Disordered" evidence="5">
    <location>
        <begin position="377"/>
        <end position="428"/>
    </location>
</feature>
<keyword evidence="4" id="KW-0520">NAD</keyword>
<dbReference type="AlphaFoldDB" id="F1A694"/>
<feature type="region of interest" description="Disordered" evidence="5">
    <location>
        <begin position="202"/>
        <end position="221"/>
    </location>
</feature>
<feature type="domain" description="PARP catalytic" evidence="7">
    <location>
        <begin position="214"/>
        <end position="284"/>
    </location>
</feature>
<evidence type="ECO:0000256" key="4">
    <source>
        <dbReference type="ARBA" id="ARBA00023027"/>
    </source>
</evidence>
<accession>F1A694</accession>
<protein>
    <submittedName>
        <fullName evidence="9">Uncharacterized protein</fullName>
    </submittedName>
</protein>
<feature type="transmembrane region" description="Helical" evidence="6">
    <location>
        <begin position="432"/>
        <end position="451"/>
    </location>
</feature>
<dbReference type="EMBL" id="GL871701">
    <property type="protein sequence ID" value="EGC28285.1"/>
    <property type="molecule type" value="Genomic_DNA"/>
</dbReference>
<dbReference type="InterPro" id="IPR041400">
    <property type="entry name" value="PARP16_N"/>
</dbReference>
<dbReference type="Gene3D" id="3.90.228.10">
    <property type="match status" value="1"/>
</dbReference>
<dbReference type="InParanoid" id="F1A694"/>
<evidence type="ECO:0000259" key="7">
    <source>
        <dbReference type="Pfam" id="PF00644"/>
    </source>
</evidence>
<dbReference type="eggNOG" id="ENOG502RG08">
    <property type="taxonomic scope" value="Eukaryota"/>
</dbReference>
<keyword evidence="1" id="KW-0328">Glycosyltransferase</keyword>
<organism evidence="9 10">
    <name type="scientific">Dictyostelium purpureum</name>
    <name type="common">Slime mold</name>
    <dbReference type="NCBI Taxonomy" id="5786"/>
    <lineage>
        <taxon>Eukaryota</taxon>
        <taxon>Amoebozoa</taxon>
        <taxon>Evosea</taxon>
        <taxon>Eumycetozoa</taxon>
        <taxon>Dictyostelia</taxon>
        <taxon>Dictyosteliales</taxon>
        <taxon>Dictyosteliaceae</taxon>
        <taxon>Dictyostelium</taxon>
    </lineage>
</organism>
<feature type="domain" description="PARP16 N-terminal" evidence="8">
    <location>
        <begin position="32"/>
        <end position="115"/>
    </location>
</feature>
<evidence type="ECO:0000256" key="5">
    <source>
        <dbReference type="SAM" id="MobiDB-lite"/>
    </source>
</evidence>
<dbReference type="OMA" id="QFVSEEC"/>
<feature type="compositionally biased region" description="Low complexity" evidence="5">
    <location>
        <begin position="378"/>
        <end position="428"/>
    </location>
</feature>
<evidence type="ECO:0000256" key="3">
    <source>
        <dbReference type="ARBA" id="ARBA00022695"/>
    </source>
</evidence>
<keyword evidence="6" id="KW-0812">Transmembrane</keyword>
<evidence type="ECO:0000313" key="10">
    <source>
        <dbReference type="Proteomes" id="UP000001064"/>
    </source>
</evidence>
<dbReference type="SUPFAM" id="SSF56399">
    <property type="entry name" value="ADP-ribosylation"/>
    <property type="match status" value="1"/>
</dbReference>
<evidence type="ECO:0000313" key="9">
    <source>
        <dbReference type="EMBL" id="EGC28285.1"/>
    </source>
</evidence>
<dbReference type="RefSeq" id="XP_003295188.1">
    <property type="nucleotide sequence ID" value="XM_003295140.1"/>
</dbReference>
<name>F1A694_DICPU</name>
<keyword evidence="3" id="KW-0548">Nucleotidyltransferase</keyword>
<dbReference type="InterPro" id="IPR051838">
    <property type="entry name" value="ARTD_PARP"/>
</dbReference>
<reference evidence="10" key="1">
    <citation type="journal article" date="2011" name="Genome Biol.">
        <title>Comparative genomics of the social amoebae Dictyostelium discoideum and Dictyostelium purpureum.</title>
        <authorList>
            <consortium name="US DOE Joint Genome Institute (JGI-PGF)"/>
            <person name="Sucgang R."/>
            <person name="Kuo A."/>
            <person name="Tian X."/>
            <person name="Salerno W."/>
            <person name="Parikh A."/>
            <person name="Feasley C.L."/>
            <person name="Dalin E."/>
            <person name="Tu H."/>
            <person name="Huang E."/>
            <person name="Barry K."/>
            <person name="Lindquist E."/>
            <person name="Shapiro H."/>
            <person name="Bruce D."/>
            <person name="Schmutz J."/>
            <person name="Salamov A."/>
            <person name="Fey P."/>
            <person name="Gaudet P."/>
            <person name="Anjard C."/>
            <person name="Babu M.M."/>
            <person name="Basu S."/>
            <person name="Bushmanova Y."/>
            <person name="van der Wel H."/>
            <person name="Katoh-Kurasawa M."/>
            <person name="Dinh C."/>
            <person name="Coutinho P.M."/>
            <person name="Saito T."/>
            <person name="Elias M."/>
            <person name="Schaap P."/>
            <person name="Kay R.R."/>
            <person name="Henrissat B."/>
            <person name="Eichinger L."/>
            <person name="Rivero F."/>
            <person name="Putnam N.H."/>
            <person name="West C.M."/>
            <person name="Loomis W.F."/>
            <person name="Chisholm R.L."/>
            <person name="Shaulsky G."/>
            <person name="Strassmann J.E."/>
            <person name="Queller D.C."/>
            <person name="Kuspa A."/>
            <person name="Grigoriev I.V."/>
        </authorList>
    </citation>
    <scope>NUCLEOTIDE SEQUENCE [LARGE SCALE GENOMIC DNA]</scope>
    <source>
        <strain evidence="10">QSDP1</strain>
    </source>
</reference>
<dbReference type="Pfam" id="PF18084">
    <property type="entry name" value="ARTD15_N"/>
    <property type="match status" value="1"/>
</dbReference>
<feature type="compositionally biased region" description="Low complexity" evidence="5">
    <location>
        <begin position="202"/>
        <end position="215"/>
    </location>
</feature>
<keyword evidence="6" id="KW-0472">Membrane</keyword>
<dbReference type="STRING" id="5786.F1A694"/>
<evidence type="ECO:0000256" key="6">
    <source>
        <dbReference type="SAM" id="Phobius"/>
    </source>
</evidence>
<dbReference type="VEuPathDB" id="AmoebaDB:DICPUDRAFT_100176"/>
<evidence type="ECO:0000256" key="1">
    <source>
        <dbReference type="ARBA" id="ARBA00022676"/>
    </source>
</evidence>
<keyword evidence="2" id="KW-0808">Transferase</keyword>
<dbReference type="GO" id="GO:0016779">
    <property type="term" value="F:nucleotidyltransferase activity"/>
    <property type="evidence" value="ECO:0007669"/>
    <property type="project" value="UniProtKB-KW"/>
</dbReference>
<dbReference type="InterPro" id="IPR012317">
    <property type="entry name" value="Poly(ADP-ribose)pol_cat_dom"/>
</dbReference>
<evidence type="ECO:0000259" key="8">
    <source>
        <dbReference type="Pfam" id="PF18084"/>
    </source>
</evidence>
<evidence type="ECO:0000256" key="2">
    <source>
        <dbReference type="ARBA" id="ARBA00022679"/>
    </source>
</evidence>
<gene>
    <name evidence="9" type="ORF">DICPUDRAFT_100176</name>
</gene>
<dbReference type="GeneID" id="10511295"/>
<dbReference type="Pfam" id="PF00644">
    <property type="entry name" value="PARP"/>
    <property type="match status" value="1"/>
</dbReference>
<dbReference type="GO" id="GO:0003950">
    <property type="term" value="F:NAD+ poly-ADP-ribosyltransferase activity"/>
    <property type="evidence" value="ECO:0007669"/>
    <property type="project" value="InterPro"/>
</dbReference>
<dbReference type="Proteomes" id="UP000001064">
    <property type="component" value="Unassembled WGS sequence"/>
</dbReference>
<keyword evidence="10" id="KW-1185">Reference proteome</keyword>